<dbReference type="Pfam" id="PF00691">
    <property type="entry name" value="OmpA"/>
    <property type="match status" value="1"/>
</dbReference>
<comment type="subcellular location">
    <subcellularLocation>
        <location evidence="1">Cell outer membrane</location>
    </subcellularLocation>
</comment>
<dbReference type="PANTHER" id="PTHR30329">
    <property type="entry name" value="STATOR ELEMENT OF FLAGELLAR MOTOR COMPLEX"/>
    <property type="match status" value="1"/>
</dbReference>
<reference evidence="7 8" key="1">
    <citation type="submission" date="2024-08" db="EMBL/GenBank/DDBJ databases">
        <title>Draft Genome Sequence of Legionella lytica strain DSB2004, Isolated From a Fire Sprinkler System.</title>
        <authorList>
            <person name="Everhart A.D."/>
            <person name="Kidane D.T."/>
            <person name="Farone A.L."/>
            <person name="Farone M.B."/>
        </authorList>
    </citation>
    <scope>NUCLEOTIDE SEQUENCE [LARGE SCALE GENOMIC DNA]</scope>
    <source>
        <strain evidence="7 8">DSB2004</strain>
    </source>
</reference>
<comment type="caution">
    <text evidence="7">The sequence shown here is derived from an EMBL/GenBank/DDBJ whole genome shotgun (WGS) entry which is preliminary data.</text>
</comment>
<protein>
    <submittedName>
        <fullName evidence="7">OmpA family protein</fullName>
    </submittedName>
</protein>
<keyword evidence="8" id="KW-1185">Reference proteome</keyword>
<dbReference type="InterPro" id="IPR050330">
    <property type="entry name" value="Bact_OuterMem_StrucFunc"/>
</dbReference>
<dbReference type="PRINTS" id="PR01021">
    <property type="entry name" value="OMPADOMAIN"/>
</dbReference>
<evidence type="ECO:0000256" key="2">
    <source>
        <dbReference type="ARBA" id="ARBA00023136"/>
    </source>
</evidence>
<dbReference type="InterPro" id="IPR041544">
    <property type="entry name" value="MotY_N"/>
</dbReference>
<evidence type="ECO:0000256" key="3">
    <source>
        <dbReference type="ARBA" id="ARBA00023237"/>
    </source>
</evidence>
<dbReference type="EMBL" id="JBGORX010000002">
    <property type="protein sequence ID" value="MFJ1268740.1"/>
    <property type="molecule type" value="Genomic_DNA"/>
</dbReference>
<evidence type="ECO:0000256" key="5">
    <source>
        <dbReference type="SAM" id="SignalP"/>
    </source>
</evidence>
<accession>A0ABW8DBV4</accession>
<evidence type="ECO:0000313" key="8">
    <source>
        <dbReference type="Proteomes" id="UP001615550"/>
    </source>
</evidence>
<dbReference type="SUPFAM" id="SSF103088">
    <property type="entry name" value="OmpA-like"/>
    <property type="match status" value="1"/>
</dbReference>
<dbReference type="Gene3D" id="3.30.1330.60">
    <property type="entry name" value="OmpA-like domain"/>
    <property type="match status" value="1"/>
</dbReference>
<evidence type="ECO:0000313" key="7">
    <source>
        <dbReference type="EMBL" id="MFJ1268740.1"/>
    </source>
</evidence>
<evidence type="ECO:0000259" key="6">
    <source>
        <dbReference type="PROSITE" id="PS51123"/>
    </source>
</evidence>
<dbReference type="Proteomes" id="UP001615550">
    <property type="component" value="Unassembled WGS sequence"/>
</dbReference>
<dbReference type="InterPro" id="IPR036737">
    <property type="entry name" value="OmpA-like_sf"/>
</dbReference>
<dbReference type="RefSeq" id="WP_400187579.1">
    <property type="nucleotide sequence ID" value="NZ_JBGORX010000002.1"/>
</dbReference>
<dbReference type="PRINTS" id="PR01023">
    <property type="entry name" value="NAFLGMOTY"/>
</dbReference>
<feature type="signal peptide" evidence="5">
    <location>
        <begin position="1"/>
        <end position="29"/>
    </location>
</feature>
<keyword evidence="2 4" id="KW-0472">Membrane</keyword>
<dbReference type="CDD" id="cd07185">
    <property type="entry name" value="OmpA_C-like"/>
    <property type="match status" value="1"/>
</dbReference>
<proteinExistence type="predicted"/>
<evidence type="ECO:0000256" key="1">
    <source>
        <dbReference type="ARBA" id="ARBA00004442"/>
    </source>
</evidence>
<gene>
    <name evidence="7" type="ORF">ACD661_09260</name>
</gene>
<keyword evidence="5" id="KW-0732">Signal</keyword>
<dbReference type="PANTHER" id="PTHR30329:SF21">
    <property type="entry name" value="LIPOPROTEIN YIAD-RELATED"/>
    <property type="match status" value="1"/>
</dbReference>
<feature type="chain" id="PRO_5046324066" evidence="5">
    <location>
        <begin position="30"/>
        <end position="294"/>
    </location>
</feature>
<dbReference type="PROSITE" id="PS51123">
    <property type="entry name" value="OMPA_2"/>
    <property type="match status" value="1"/>
</dbReference>
<dbReference type="Gene3D" id="2.60.40.2540">
    <property type="match status" value="1"/>
</dbReference>
<feature type="domain" description="OmpA-like" evidence="6">
    <location>
        <begin position="177"/>
        <end position="294"/>
    </location>
</feature>
<keyword evidence="3" id="KW-0998">Cell outer membrane</keyword>
<dbReference type="InterPro" id="IPR006665">
    <property type="entry name" value="OmpA-like"/>
</dbReference>
<dbReference type="InterPro" id="IPR006664">
    <property type="entry name" value="OMP_bac"/>
</dbReference>
<organism evidence="7 8">
    <name type="scientific">Legionella lytica</name>
    <dbReference type="NCBI Taxonomy" id="96232"/>
    <lineage>
        <taxon>Bacteria</taxon>
        <taxon>Pseudomonadati</taxon>
        <taxon>Pseudomonadota</taxon>
        <taxon>Gammaproteobacteria</taxon>
        <taxon>Legionellales</taxon>
        <taxon>Legionellaceae</taxon>
        <taxon>Legionella</taxon>
    </lineage>
</organism>
<sequence length="294" mass="33181">MEFSKKRYAFVKRVAVSYTLAVSTTFAMAPINYALPMGGEKSWKVTGNPIRCGLSLTIPNYGIGYFEQFAAQPPHFVLRKWDAVTRPLPARLIARAPMWKPDGVTYAVGSLMINPGAYGIFLKRDSTLKLLTYLSQGYEPTFKYRSDIGFDVSVALTPRGFQTPYSHYQQCISNLLPFGFDRVRESVFHFAPDSRELSDQDKDQLRRIARYTAADRQIKVIRIIGYADESGRKGYNNAISQYRAQAVQNYLITLGVPEEQLSVTWLGALKPVARNDTDAGRAENRRVVVSLIKK</sequence>
<evidence type="ECO:0000256" key="4">
    <source>
        <dbReference type="PROSITE-ProRule" id="PRU00473"/>
    </source>
</evidence>
<dbReference type="Pfam" id="PF18393">
    <property type="entry name" value="MotY_N"/>
    <property type="match status" value="1"/>
</dbReference>
<name>A0ABW8DBV4_9GAMM</name>